<keyword evidence="12" id="KW-1185">Reference proteome</keyword>
<dbReference type="InterPro" id="IPR014445">
    <property type="entry name" value="Gln-dep_NAD_synthase"/>
</dbReference>
<dbReference type="GO" id="GO:0005524">
    <property type="term" value="F:ATP binding"/>
    <property type="evidence" value="ECO:0007669"/>
    <property type="project" value="UniProtKB-UniRule"/>
</dbReference>
<evidence type="ECO:0000256" key="7">
    <source>
        <dbReference type="HAMAP-Rule" id="MF_02090"/>
    </source>
</evidence>
<evidence type="ECO:0000256" key="5">
    <source>
        <dbReference type="ARBA" id="ARBA00022840"/>
    </source>
</evidence>
<dbReference type="GO" id="GO:0009435">
    <property type="term" value="P:NAD+ biosynthetic process"/>
    <property type="evidence" value="ECO:0007669"/>
    <property type="project" value="UniProtKB-UniRule"/>
</dbReference>
<dbReference type="SUPFAM" id="SSF52402">
    <property type="entry name" value="Adenine nucleotide alpha hydrolases-like"/>
    <property type="match status" value="1"/>
</dbReference>
<comment type="function">
    <text evidence="7">Catalyzes the ATP-dependent amidation of deamido-NAD to form NAD. Uses L-glutamine as a nitrogen source.</text>
</comment>
<dbReference type="InterPro" id="IPR003694">
    <property type="entry name" value="NAD_synthase"/>
</dbReference>
<feature type="binding site" evidence="7">
    <location>
        <position position="390"/>
    </location>
    <ligand>
        <name>deamido-NAD(+)</name>
        <dbReference type="ChEBI" id="CHEBI:58437"/>
        <note>ligand shared between two neighboring subunits</note>
    </ligand>
</feature>
<dbReference type="InterPro" id="IPR003010">
    <property type="entry name" value="C-N_Hydrolase"/>
</dbReference>
<keyword evidence="4 7" id="KW-0547">Nucleotide-binding</keyword>
<reference evidence="11" key="2">
    <citation type="submission" date="2020-09" db="EMBL/GenBank/DDBJ databases">
        <authorList>
            <person name="Sun Q."/>
            <person name="Kim S."/>
        </authorList>
    </citation>
    <scope>NUCLEOTIDE SEQUENCE</scope>
    <source>
        <strain evidence="11">KCTC 23732</strain>
    </source>
</reference>
<evidence type="ECO:0000256" key="6">
    <source>
        <dbReference type="ARBA" id="ARBA00023027"/>
    </source>
</evidence>
<feature type="binding site" evidence="7">
    <location>
        <position position="414"/>
    </location>
    <ligand>
        <name>ATP</name>
        <dbReference type="ChEBI" id="CHEBI:30616"/>
    </ligand>
</feature>
<dbReference type="CDD" id="cd07570">
    <property type="entry name" value="GAT_Gln-NAD-synth"/>
    <property type="match status" value="1"/>
</dbReference>
<organism evidence="11 12">
    <name type="scientific">Advenella faeciporci</name>
    <dbReference type="NCBI Taxonomy" id="797535"/>
    <lineage>
        <taxon>Bacteria</taxon>
        <taxon>Pseudomonadati</taxon>
        <taxon>Pseudomonadota</taxon>
        <taxon>Betaproteobacteria</taxon>
        <taxon>Burkholderiales</taxon>
        <taxon>Alcaligenaceae</taxon>
    </lineage>
</organism>
<evidence type="ECO:0000256" key="1">
    <source>
        <dbReference type="ARBA" id="ARBA00005188"/>
    </source>
</evidence>
<dbReference type="Proteomes" id="UP000608345">
    <property type="component" value="Unassembled WGS sequence"/>
</dbReference>
<feature type="binding site" evidence="7">
    <location>
        <position position="177"/>
    </location>
    <ligand>
        <name>L-glutamine</name>
        <dbReference type="ChEBI" id="CHEBI:58359"/>
    </ligand>
</feature>
<comment type="caution">
    <text evidence="7">Lacks conserved residue(s) required for the propagation of feature annotation.</text>
</comment>
<evidence type="ECO:0000313" key="11">
    <source>
        <dbReference type="EMBL" id="GGW77708.1"/>
    </source>
</evidence>
<dbReference type="InterPro" id="IPR036526">
    <property type="entry name" value="C-N_Hydrolase_sf"/>
</dbReference>
<feature type="binding site" evidence="7">
    <location>
        <position position="183"/>
    </location>
    <ligand>
        <name>L-glutamine</name>
        <dbReference type="ChEBI" id="CHEBI:58359"/>
    </ligand>
</feature>
<dbReference type="Pfam" id="PF00795">
    <property type="entry name" value="CN_hydrolase"/>
    <property type="match status" value="1"/>
</dbReference>
<comment type="caution">
    <text evidence="11">The sequence shown here is derived from an EMBL/GenBank/DDBJ whole genome shotgun (WGS) entry which is preliminary data.</text>
</comment>
<evidence type="ECO:0000256" key="2">
    <source>
        <dbReference type="ARBA" id="ARBA00007145"/>
    </source>
</evidence>
<dbReference type="CDD" id="cd00553">
    <property type="entry name" value="NAD_synthase"/>
    <property type="match status" value="1"/>
</dbReference>
<feature type="active site" description="Proton acceptor; for glutaminase activity" evidence="7">
    <location>
        <position position="45"/>
    </location>
</feature>
<name>A0A918JFE6_9BURK</name>
<dbReference type="GO" id="GO:0008795">
    <property type="term" value="F:NAD+ synthase activity"/>
    <property type="evidence" value="ECO:0007669"/>
    <property type="project" value="UniProtKB-UniRule"/>
</dbReference>
<dbReference type="NCBIfam" id="TIGR00552">
    <property type="entry name" value="nadE"/>
    <property type="match status" value="1"/>
</dbReference>
<keyword evidence="6 7" id="KW-0520">NAD</keyword>
<dbReference type="Pfam" id="PF02540">
    <property type="entry name" value="NAD_synthase"/>
    <property type="match status" value="1"/>
</dbReference>
<feature type="active site" description="For glutaminase activity" evidence="7">
    <location>
        <position position="115"/>
    </location>
</feature>
<keyword evidence="3 7" id="KW-0436">Ligase</keyword>
<evidence type="ECO:0000259" key="10">
    <source>
        <dbReference type="PROSITE" id="PS50263"/>
    </source>
</evidence>
<dbReference type="EC" id="6.3.5.1" evidence="7 8"/>
<dbReference type="RefSeq" id="WP_189383808.1">
    <property type="nucleotide sequence ID" value="NZ_BAABFY010000057.1"/>
</dbReference>
<dbReference type="GO" id="GO:0003952">
    <property type="term" value="F:NAD+ synthase (glutamine-hydrolyzing) activity"/>
    <property type="evidence" value="ECO:0007669"/>
    <property type="project" value="UniProtKB-UniRule"/>
</dbReference>
<proteinExistence type="inferred from homology"/>
<evidence type="ECO:0000256" key="3">
    <source>
        <dbReference type="ARBA" id="ARBA00022598"/>
    </source>
</evidence>
<feature type="active site" description="Nucleophile; for glutaminase activity" evidence="7">
    <location>
        <position position="151"/>
    </location>
</feature>
<feature type="binding site" evidence="7">
    <location>
        <begin position="307"/>
        <end position="314"/>
    </location>
    <ligand>
        <name>ATP</name>
        <dbReference type="ChEBI" id="CHEBI:30616"/>
    </ligand>
</feature>
<dbReference type="PANTHER" id="PTHR23090">
    <property type="entry name" value="NH 3 /GLUTAMINE-DEPENDENT NAD + SYNTHETASE"/>
    <property type="match status" value="1"/>
</dbReference>
<dbReference type="PANTHER" id="PTHR23090:SF9">
    <property type="entry name" value="GLUTAMINE-DEPENDENT NAD(+) SYNTHETASE"/>
    <property type="match status" value="1"/>
</dbReference>
<comment type="similarity">
    <text evidence="9">Belongs to the NAD synthetase family.</text>
</comment>
<dbReference type="InterPro" id="IPR022310">
    <property type="entry name" value="NAD/GMP_synthase"/>
</dbReference>
<comment type="pathway">
    <text evidence="1 7 8">Cofactor biosynthesis; NAD(+) biosynthesis; NAD(+) from deamido-NAD(+) (L-Gln route): step 1/1.</text>
</comment>
<evidence type="ECO:0000313" key="12">
    <source>
        <dbReference type="Proteomes" id="UP000608345"/>
    </source>
</evidence>
<dbReference type="InterPro" id="IPR014729">
    <property type="entry name" value="Rossmann-like_a/b/a_fold"/>
</dbReference>
<evidence type="ECO:0000256" key="9">
    <source>
        <dbReference type="RuleBase" id="RU003811"/>
    </source>
</evidence>
<dbReference type="AlphaFoldDB" id="A0A918JFE6"/>
<keyword evidence="5 7" id="KW-0067">ATP-binding</keyword>
<dbReference type="PROSITE" id="PS50263">
    <property type="entry name" value="CN_HYDROLASE"/>
    <property type="match status" value="1"/>
</dbReference>
<feature type="domain" description="CN hydrolase" evidence="10">
    <location>
        <begin position="5"/>
        <end position="247"/>
    </location>
</feature>
<dbReference type="NCBIfam" id="NF010588">
    <property type="entry name" value="PRK13981.1"/>
    <property type="match status" value="1"/>
</dbReference>
<dbReference type="GO" id="GO:0005737">
    <property type="term" value="C:cytoplasm"/>
    <property type="evidence" value="ECO:0007669"/>
    <property type="project" value="InterPro"/>
</dbReference>
<feature type="binding site" evidence="7">
    <location>
        <position position="121"/>
    </location>
    <ligand>
        <name>L-glutamine</name>
        <dbReference type="ChEBI" id="CHEBI:58359"/>
    </ligand>
</feature>
<evidence type="ECO:0000256" key="8">
    <source>
        <dbReference type="PIRNR" id="PIRNR006630"/>
    </source>
</evidence>
<evidence type="ECO:0000256" key="4">
    <source>
        <dbReference type="ARBA" id="ARBA00022741"/>
    </source>
</evidence>
<feature type="binding site" evidence="7">
    <location>
        <position position="419"/>
    </location>
    <ligand>
        <name>deamido-NAD(+)</name>
        <dbReference type="ChEBI" id="CHEBI:58437"/>
        <note>ligand shared between two neighboring subunits</note>
    </ligand>
</feature>
<protein>
    <recommendedName>
        <fullName evidence="7 8">Glutamine-dependent NAD(+) synthetase</fullName>
        <ecNumber evidence="7 8">6.3.5.1</ecNumber>
    </recommendedName>
    <alternativeName>
        <fullName evidence="7 8">NAD(+) synthase [glutamine-hydrolyzing]</fullName>
    </alternativeName>
</protein>
<gene>
    <name evidence="7 11" type="primary">nadE</name>
    <name evidence="11" type="ORF">GCM10011450_04410</name>
</gene>
<reference evidence="11" key="1">
    <citation type="journal article" date="2014" name="Int. J. Syst. Evol. Microbiol.">
        <title>Complete genome sequence of Corynebacterium casei LMG S-19264T (=DSM 44701T), isolated from a smear-ripened cheese.</title>
        <authorList>
            <consortium name="US DOE Joint Genome Institute (JGI-PGF)"/>
            <person name="Walter F."/>
            <person name="Albersmeier A."/>
            <person name="Kalinowski J."/>
            <person name="Ruckert C."/>
        </authorList>
    </citation>
    <scope>NUCLEOTIDE SEQUENCE</scope>
    <source>
        <strain evidence="11">KCTC 23732</strain>
    </source>
</reference>
<dbReference type="PIRSF" id="PIRSF006630">
    <property type="entry name" value="NADS_GAT"/>
    <property type="match status" value="1"/>
</dbReference>
<dbReference type="SUPFAM" id="SSF56317">
    <property type="entry name" value="Carbon-nitrogen hydrolase"/>
    <property type="match status" value="1"/>
</dbReference>
<comment type="catalytic activity">
    <reaction evidence="7 8">
        <text>deamido-NAD(+) + L-glutamine + ATP + H2O = L-glutamate + AMP + diphosphate + NAD(+) + H(+)</text>
        <dbReference type="Rhea" id="RHEA:24384"/>
        <dbReference type="ChEBI" id="CHEBI:15377"/>
        <dbReference type="ChEBI" id="CHEBI:15378"/>
        <dbReference type="ChEBI" id="CHEBI:29985"/>
        <dbReference type="ChEBI" id="CHEBI:30616"/>
        <dbReference type="ChEBI" id="CHEBI:33019"/>
        <dbReference type="ChEBI" id="CHEBI:57540"/>
        <dbReference type="ChEBI" id="CHEBI:58359"/>
        <dbReference type="ChEBI" id="CHEBI:58437"/>
        <dbReference type="ChEBI" id="CHEBI:456215"/>
        <dbReference type="EC" id="6.3.5.1"/>
    </reaction>
</comment>
<dbReference type="EMBL" id="BMYS01000002">
    <property type="protein sequence ID" value="GGW77708.1"/>
    <property type="molecule type" value="Genomic_DNA"/>
</dbReference>
<feature type="binding site" evidence="7">
    <location>
        <position position="529"/>
    </location>
    <ligand>
        <name>deamido-NAD(+)</name>
        <dbReference type="ChEBI" id="CHEBI:58437"/>
        <note>ligand shared between two neighboring subunits</note>
    </ligand>
</feature>
<dbReference type="Gene3D" id="3.40.50.620">
    <property type="entry name" value="HUPs"/>
    <property type="match status" value="1"/>
</dbReference>
<dbReference type="FunFam" id="3.40.50.620:FF:000106">
    <property type="entry name" value="Glutamine-dependent NAD(+) synthetase"/>
    <property type="match status" value="1"/>
</dbReference>
<dbReference type="GO" id="GO:0004359">
    <property type="term" value="F:glutaminase activity"/>
    <property type="evidence" value="ECO:0007669"/>
    <property type="project" value="InterPro"/>
</dbReference>
<dbReference type="HAMAP" id="MF_02090">
    <property type="entry name" value="NadE_glutamine_dep"/>
    <property type="match status" value="1"/>
</dbReference>
<sequence>MEAPILIGLAQINATVGRFADNAALILQAAQKAYEHGVDVLVLPELALVGYQPEDLLLRPEFIKEQASEFEKLCARLAGLTNLHILIGHVVKTAKGIHNCVSLVVNGKIEGVYFKQELPNYSVFDEKRYFTAGTEPFVFTLKGHCFGVAICEDTWLPNVPQQAAQAGAQTLLVLNASPYTMNKDDQRIEVMQKNICEHDMAVVYCNMAGGQDELVFDGNSFVLDAQGQLIQELNTFVQALGVVKLKEKTLTAEQALPLALPQDGNSLPFHGVLKNNAEPLESEIWRALVLATQDYLGKNFFKKALLGLSGGIDSAVVLAVAVDAIGAQNVQAVMMPSEYTADISVTDSQDMAQRLGISYHEVAIASMFETYLNALSPIFANVPVDTTEENLQARIRGTLLMAISNKFGSVVLTTGNKSELATGYCTLYGDMVGGFAILKDLPKTWVYRLAKWRNTITAVIPERIITRPPSAELRPDQTDQDSLPEYDILDGIIERMMEQDQSSEEIIAAGYARQEVEKVARLLRINEYKRRQGAPGPKLTRRAFGRDWRYPITNGYHF</sequence>
<accession>A0A918JFE6</accession>
<comment type="similarity">
    <text evidence="2 7 8">In the C-terminal section; belongs to the NAD synthetase family.</text>
</comment>
<dbReference type="Gene3D" id="3.60.110.10">
    <property type="entry name" value="Carbon-nitrogen hydrolase"/>
    <property type="match status" value="1"/>
</dbReference>